<feature type="compositionally biased region" description="Basic and acidic residues" evidence="1">
    <location>
        <begin position="1050"/>
        <end position="1059"/>
    </location>
</feature>
<feature type="compositionally biased region" description="Polar residues" evidence="1">
    <location>
        <begin position="201"/>
        <end position="211"/>
    </location>
</feature>
<keyword evidence="2" id="KW-1185">Reference proteome</keyword>
<feature type="region of interest" description="Disordered" evidence="1">
    <location>
        <begin position="796"/>
        <end position="826"/>
    </location>
</feature>
<feature type="compositionally biased region" description="Basic and acidic residues" evidence="1">
    <location>
        <begin position="1408"/>
        <end position="1419"/>
    </location>
</feature>
<feature type="compositionally biased region" description="Basic residues" evidence="1">
    <location>
        <begin position="269"/>
        <end position="285"/>
    </location>
</feature>
<feature type="region of interest" description="Disordered" evidence="1">
    <location>
        <begin position="1221"/>
        <end position="1243"/>
    </location>
</feature>
<feature type="compositionally biased region" description="Basic and acidic residues" evidence="1">
    <location>
        <begin position="317"/>
        <end position="339"/>
    </location>
</feature>
<feature type="region of interest" description="Disordered" evidence="1">
    <location>
        <begin position="306"/>
        <end position="380"/>
    </location>
</feature>
<feature type="compositionally biased region" description="Polar residues" evidence="1">
    <location>
        <begin position="885"/>
        <end position="900"/>
    </location>
</feature>
<feature type="region of interest" description="Disordered" evidence="1">
    <location>
        <begin position="1164"/>
        <end position="1184"/>
    </location>
</feature>
<feature type="region of interest" description="Disordered" evidence="1">
    <location>
        <begin position="1378"/>
        <end position="1489"/>
    </location>
</feature>
<feature type="compositionally biased region" description="Polar residues" evidence="1">
    <location>
        <begin position="939"/>
        <end position="952"/>
    </location>
</feature>
<sequence length="2258" mass="244179">MLALKECLIREGVLNLDSPEKYRPYHLHGSRSSGTMDIPRYRKTIAASSDLSTAPATAKTSCQPPEPQKPKQPRDSEDSSSQKSSAPLPQSYRGQHPHFHHHTTPAYYTDLQLRIHTPNASDVGALNENYRSVYSTPSTQLVEQRSFPKSSTATKDPPLPISNPARGTFFRGDSASSDSHTRLRRSQLRTGSEPGRFYRYSQGSASPTKGETSGGEPPLVVSHSPNITSTNSTTTTSNISSCNPVEQASPPTPPPSSVANPSGSGSGRTSRHKQRFHSRSKRAVRVRSESRPISALYDIICKEKNLDNSSSSSSSNEQEKGQDRDQLKTSTTDQEKPTADKLATFWPLHHHYLNPPMSSGNSGGTGSNPKQQQPEKQHHQQLLVQGATKDLPAGCSSSSDDDEVSLRALHSTRKVTNLPSAKATSLPPEEGNPEEIALSRTSSNRLSLRLARSLEPSVRNIPTSASQEVQNYDAGEPVNTERLFVEPPNIPLSAIRNTLYDHDLEIEDCDSTTQLDQGDVRDTLKRWSQELSSGTQLMNGANGHHQSDPEADHHDHDHQPDHLEHDQQHAHQSLPVEPKSHHHNQHHQATNARRFITRTTRSASRQSSAGHSPPPPLHRSDDSSSSSPSPTRRRNKPGGAPTPATAATDPPSSSANGNSSAYETAATTVMTHDQQQRHPPVEVPKALAIDPQQPEAIVLGACPTASASLASQSRGKAGKCSINCTYSHSSNNNCNARQRNANNSSSSNNSTCNNNTKQQHATPMPPLSNANKAPLIVLKTATSAAAAATAATSIAAATSTGTAATSAAGSPIKRRKNPLSPLRLGSQCQSTIAPPQAIASPLLSGGSCSSSTTSPQSSPAVRTTKASRLRAAALDKKKEEEQRQRYSSPVSPRIPSSNGGAATHRRLSSSELSPKSPGASGFNSEPVPSASSGKIPARSASQPEDTPPTQRRQPLVAVGSGISMKQSLSELHFTGGAISPPKATAECTLRMRPRTSTMSTENTENGRRDHLANLQLSPVEKHKRTPEVSPRRLGDRDKSAKRKSNLNRSLTEEATKDGDEVASSTRRRRRRELGMARPLVPGGDEALRYLLQTPQKSSCSESTNSISEPYRQFIPAVRHPEVPVRTMTAVLPTPRPLHAPVARSVTQKFNERTKTDLAEIKKIAEQSEVQQQQPSVDESQKMSAIMRRKSTDENGAVAGGLPNQNSPPAPNQIVSILKKKEHGMGDCNSSASSNPSPVTFSSSVMDNPLAGAARCKRQGILKKRSSLDESRYYSRSHSPDERSILIKSARRNSLEEAGTGLSPAQAHGILKQSSYDSSKSDGCPSATESQPHSILKKKDSLSTPSDGGCHKHVSISQAVILAAAELAAHDGITFEDGEEHEIRPILKQESTSSEEAVRPPKPILKKKSFGEADEHEIRPILKSSRKSSREEFDLSGLESEVNDSLSSILKTDSPSKRRSLGSASHDLEESNTSPSLLKRRTRSLERRDVQPGMDLAAALDAIATSQVAPSTPVDFVTTPASISVAERIKRMEMLSTPTSREAGGANSSWESPLQASSSEPGGPATPRVLKPSVLRRDLQRERYKTQPVTNEEKSFFKANSAPFDISATSAFKPTKPLDIRLTHAQQPPLISPITGQPLSHVPAPLLLSSSTNSGAGTSFRLARSSTQPLQSPRVVHLASTGVSSQSPQSSLLARQHSVNDSSVNLSEQLTLSIGTDSEHIFEMSALEEDSAIQSLSDETAASANSASANSTSTATNSTTTTTPPSGLTRSNSVRARANMFQQLQEQSRNQRATGGSRQSPPGSTEVSSTAADNSMQSDELSTPNATIDAEFEPSSLSLAERLAFFSNLCESGGGGGGGSANGRYRSRTSSYSRSPPIDRTTPRSSTTASSASVTPTPMDYSPIPHEKEPSSLTLESIIEPEQEEMREHVDQQQEEVKLRKNEPPVLRESPLHNGFHVLTRSATDPPSSTSPLRLNVRTIGKLILPDTFRGDRNNNNNNNSSNKSGSTSWNSCMVKLQSLDPVNLTVQLRTIGKVKSPFIEKQQEKVNPEKLSNGSSDSGSDSGKENCASNQQENQQSQQQLQQQQLQQDEDRAPPRVSEMRRKITRLVQQQQPQPQPVNRRHTTEITTVTIRSPNVDDRFAKYFGVKESFNSTTTLLKTQSLPPTTNQVEATNSHVRLPVTTVVSKRRELLKRTRPLSMDHYSSGCTSPTAMPSPKRAHSPINRRKATISSIEDIEVTPDELRAAGKDFKLLYGELLG</sequence>
<feature type="compositionally biased region" description="Low complexity" evidence="1">
    <location>
        <begin position="1739"/>
        <end position="1762"/>
    </location>
</feature>
<dbReference type="GeneID" id="108012451"/>
<feature type="region of interest" description="Disordered" evidence="1">
    <location>
        <begin position="1986"/>
        <end position="2008"/>
    </location>
</feature>
<feature type="region of interest" description="Disordered" evidence="1">
    <location>
        <begin position="415"/>
        <end position="442"/>
    </location>
</feature>
<feature type="compositionally biased region" description="Polar residues" evidence="1">
    <location>
        <begin position="994"/>
        <end position="1003"/>
    </location>
</feature>
<feature type="region of interest" description="Disordered" evidence="1">
    <location>
        <begin position="1784"/>
        <end position="1822"/>
    </location>
</feature>
<organism evidence="2 3">
    <name type="scientific">Drosophila suzukii</name>
    <name type="common">Spotted-wing drosophila fruit fly</name>
    <dbReference type="NCBI Taxonomy" id="28584"/>
    <lineage>
        <taxon>Eukaryota</taxon>
        <taxon>Metazoa</taxon>
        <taxon>Ecdysozoa</taxon>
        <taxon>Arthropoda</taxon>
        <taxon>Hexapoda</taxon>
        <taxon>Insecta</taxon>
        <taxon>Pterygota</taxon>
        <taxon>Neoptera</taxon>
        <taxon>Endopterygota</taxon>
        <taxon>Diptera</taxon>
        <taxon>Brachycera</taxon>
        <taxon>Muscomorpha</taxon>
        <taxon>Ephydroidea</taxon>
        <taxon>Drosophilidae</taxon>
        <taxon>Drosophila</taxon>
        <taxon>Sophophora</taxon>
    </lineage>
</organism>
<feature type="compositionally biased region" description="Polar residues" evidence="1">
    <location>
        <begin position="1535"/>
        <end position="1559"/>
    </location>
</feature>
<feature type="compositionally biased region" description="Polar residues" evidence="1">
    <location>
        <begin position="136"/>
        <end position="154"/>
    </location>
</feature>
<feature type="region of interest" description="Disordered" evidence="1">
    <location>
        <begin position="2199"/>
        <end position="2223"/>
    </location>
</feature>
<feature type="region of interest" description="Disordered" evidence="1">
    <location>
        <begin position="136"/>
        <end position="289"/>
    </location>
</feature>
<proteinExistence type="predicted"/>
<feature type="compositionally biased region" description="Polar residues" evidence="1">
    <location>
        <begin position="46"/>
        <end position="62"/>
    </location>
</feature>
<feature type="region of interest" description="Disordered" evidence="1">
    <location>
        <begin position="1296"/>
        <end position="1349"/>
    </location>
</feature>
<feature type="region of interest" description="Disordered" evidence="1">
    <location>
        <begin position="731"/>
        <end position="768"/>
    </location>
</feature>
<feature type="region of interest" description="Disordered" evidence="1">
    <location>
        <begin position="992"/>
        <end position="1080"/>
    </location>
</feature>
<feature type="compositionally biased region" description="Basic and acidic residues" evidence="1">
    <location>
        <begin position="1025"/>
        <end position="1038"/>
    </location>
</feature>
<feature type="compositionally biased region" description="Low complexity" evidence="1">
    <location>
        <begin position="637"/>
        <end position="661"/>
    </location>
</feature>
<evidence type="ECO:0000313" key="3">
    <source>
        <dbReference type="RefSeq" id="XP_016933324.2"/>
    </source>
</evidence>
<feature type="region of interest" description="Disordered" evidence="1">
    <location>
        <begin position="1535"/>
        <end position="1581"/>
    </location>
</feature>
<feature type="compositionally biased region" description="Basic and acidic residues" evidence="1">
    <location>
        <begin position="545"/>
        <end position="569"/>
    </location>
</feature>
<feature type="region of interest" description="Disordered" evidence="1">
    <location>
        <begin position="535"/>
        <end position="661"/>
    </location>
</feature>
<feature type="region of interest" description="Disordered" evidence="1">
    <location>
        <begin position="843"/>
        <end position="952"/>
    </location>
</feature>
<feature type="region of interest" description="Disordered" evidence="1">
    <location>
        <begin position="1852"/>
        <end position="1910"/>
    </location>
</feature>
<feature type="compositionally biased region" description="Low complexity" evidence="1">
    <location>
        <begin position="1166"/>
        <end position="1177"/>
    </location>
</feature>
<feature type="compositionally biased region" description="Basic and acidic residues" evidence="1">
    <location>
        <begin position="68"/>
        <end position="77"/>
    </location>
</feature>
<name>A0AB39ZG45_DROSZ</name>
<feature type="compositionally biased region" description="Low complexity" evidence="1">
    <location>
        <begin position="843"/>
        <end position="858"/>
    </location>
</feature>
<dbReference type="RefSeq" id="XP_016933324.2">
    <property type="nucleotide sequence ID" value="XM_017077835.4"/>
</dbReference>
<feature type="compositionally biased region" description="Low complexity" evidence="1">
    <location>
        <begin position="587"/>
        <end position="611"/>
    </location>
</feature>
<feature type="compositionally biased region" description="Polar residues" evidence="1">
    <location>
        <begin position="1442"/>
        <end position="1452"/>
    </location>
</feature>
<feature type="compositionally biased region" description="Basic and acidic residues" evidence="1">
    <location>
        <begin position="873"/>
        <end position="884"/>
    </location>
</feature>
<feature type="compositionally biased region" description="Low complexity" evidence="1">
    <location>
        <begin position="1683"/>
        <end position="1692"/>
    </location>
</feature>
<feature type="compositionally biased region" description="Low complexity" evidence="1">
    <location>
        <begin position="1993"/>
        <end position="2008"/>
    </location>
</feature>
<reference evidence="3" key="1">
    <citation type="submission" date="2025-08" db="UniProtKB">
        <authorList>
            <consortium name="RefSeq"/>
        </authorList>
    </citation>
    <scope>IDENTIFICATION</scope>
</reference>
<feature type="compositionally biased region" description="Low complexity" evidence="1">
    <location>
        <begin position="2069"/>
        <end position="2087"/>
    </location>
</feature>
<dbReference type="CTD" id="6840"/>
<feature type="compositionally biased region" description="Low complexity" evidence="1">
    <location>
        <begin position="731"/>
        <end position="756"/>
    </location>
</feature>
<feature type="compositionally biased region" description="Low complexity" evidence="1">
    <location>
        <begin position="2052"/>
        <end position="2061"/>
    </location>
</feature>
<feature type="region of interest" description="Disordered" evidence="1">
    <location>
        <begin position="20"/>
        <end position="102"/>
    </location>
</feature>
<feature type="compositionally biased region" description="Low complexity" evidence="1">
    <location>
        <begin position="224"/>
        <end position="244"/>
    </location>
</feature>
<gene>
    <name evidence="3" type="primary">Svil</name>
</gene>
<feature type="compositionally biased region" description="Low complexity" evidence="1">
    <location>
        <begin position="796"/>
        <end position="810"/>
    </location>
</feature>
<accession>A0AB39ZG45</accession>
<feature type="region of interest" description="Disordered" evidence="1">
    <location>
        <begin position="2039"/>
        <end position="2097"/>
    </location>
</feature>
<evidence type="ECO:0000256" key="1">
    <source>
        <dbReference type="SAM" id="MobiDB-lite"/>
    </source>
</evidence>
<feature type="compositionally biased region" description="Low complexity" evidence="1">
    <location>
        <begin position="1228"/>
        <end position="1243"/>
    </location>
</feature>
<feature type="compositionally biased region" description="Low complexity" evidence="1">
    <location>
        <begin position="1882"/>
        <end position="1897"/>
    </location>
</feature>
<feature type="region of interest" description="Disordered" evidence="1">
    <location>
        <begin position="1657"/>
        <end position="1703"/>
    </location>
</feature>
<protein>
    <submittedName>
        <fullName evidence="3">Platelet binding protein GspB isoform X16</fullName>
    </submittedName>
</protein>
<feature type="region of interest" description="Disordered" evidence="1">
    <location>
        <begin position="1732"/>
        <end position="1770"/>
    </location>
</feature>
<dbReference type="Proteomes" id="UP001652628">
    <property type="component" value="Chromosome 3"/>
</dbReference>
<evidence type="ECO:0000313" key="2">
    <source>
        <dbReference type="Proteomes" id="UP001652628"/>
    </source>
</evidence>